<accession>A0A482W7K6</accession>
<keyword evidence="1" id="KW-1133">Transmembrane helix</keyword>
<evidence type="ECO:0000256" key="1">
    <source>
        <dbReference type="SAM" id="Phobius"/>
    </source>
</evidence>
<keyword evidence="3" id="KW-1185">Reference proteome</keyword>
<protein>
    <submittedName>
        <fullName evidence="2">Uncharacterized protein</fullName>
    </submittedName>
</protein>
<keyword evidence="1" id="KW-0812">Transmembrane</keyword>
<organism evidence="2 3">
    <name type="scientific">Asbolus verrucosus</name>
    <name type="common">Desert ironclad beetle</name>
    <dbReference type="NCBI Taxonomy" id="1661398"/>
    <lineage>
        <taxon>Eukaryota</taxon>
        <taxon>Metazoa</taxon>
        <taxon>Ecdysozoa</taxon>
        <taxon>Arthropoda</taxon>
        <taxon>Hexapoda</taxon>
        <taxon>Insecta</taxon>
        <taxon>Pterygota</taxon>
        <taxon>Neoptera</taxon>
        <taxon>Endopterygota</taxon>
        <taxon>Coleoptera</taxon>
        <taxon>Polyphaga</taxon>
        <taxon>Cucujiformia</taxon>
        <taxon>Tenebrionidae</taxon>
        <taxon>Pimeliinae</taxon>
        <taxon>Asbolus</taxon>
    </lineage>
</organism>
<dbReference type="Proteomes" id="UP000292052">
    <property type="component" value="Unassembled WGS sequence"/>
</dbReference>
<dbReference type="EMBL" id="QDEB01020331">
    <property type="protein sequence ID" value="RZC41084.1"/>
    <property type="molecule type" value="Genomic_DNA"/>
</dbReference>
<dbReference type="AlphaFoldDB" id="A0A482W7K6"/>
<evidence type="ECO:0000313" key="2">
    <source>
        <dbReference type="EMBL" id="RZC41084.1"/>
    </source>
</evidence>
<evidence type="ECO:0000313" key="3">
    <source>
        <dbReference type="Proteomes" id="UP000292052"/>
    </source>
</evidence>
<proteinExistence type="predicted"/>
<gene>
    <name evidence="2" type="ORF">BDFB_006792</name>
</gene>
<name>A0A482W7K6_ASBVE</name>
<sequence length="85" mass="10369">MFSSPKRSVAFLVSSCIRNIKIVIHTRPKKLQDLIRFYLIMFWIGFSWNNLRWFSFCNLNTWEALFKFQDALQELLQDLYWDCLL</sequence>
<keyword evidence="1" id="KW-0472">Membrane</keyword>
<comment type="caution">
    <text evidence="2">The sequence shown here is derived from an EMBL/GenBank/DDBJ whole genome shotgun (WGS) entry which is preliminary data.</text>
</comment>
<reference evidence="2 3" key="1">
    <citation type="submission" date="2017-03" db="EMBL/GenBank/DDBJ databases">
        <title>Genome of the blue death feigning beetle - Asbolus verrucosus.</title>
        <authorList>
            <person name="Rider S.D."/>
        </authorList>
    </citation>
    <scope>NUCLEOTIDE SEQUENCE [LARGE SCALE GENOMIC DNA]</scope>
    <source>
        <strain evidence="2">Butters</strain>
        <tissue evidence="2">Head and leg muscle</tissue>
    </source>
</reference>
<feature type="transmembrane region" description="Helical" evidence="1">
    <location>
        <begin position="34"/>
        <end position="51"/>
    </location>
</feature>